<dbReference type="STRING" id="1513793.SAMN06296036_12571"/>
<dbReference type="Gene3D" id="2.50.20.10">
    <property type="entry name" value="Lipoprotein localisation LolA/LolB/LppX"/>
    <property type="match status" value="1"/>
</dbReference>
<dbReference type="Pfam" id="PF03548">
    <property type="entry name" value="LolA"/>
    <property type="match status" value="1"/>
</dbReference>
<reference evidence="3" key="1">
    <citation type="submission" date="2017-04" db="EMBL/GenBank/DDBJ databases">
        <authorList>
            <person name="Varghese N."/>
            <person name="Submissions S."/>
        </authorList>
    </citation>
    <scope>NUCLEOTIDE SEQUENCE [LARGE SCALE GENOMIC DNA]</scope>
    <source>
        <strain evidence="3">RKEM611</strain>
    </source>
</reference>
<dbReference type="EMBL" id="FWZT01000025">
    <property type="protein sequence ID" value="SMF69968.1"/>
    <property type="molecule type" value="Genomic_DNA"/>
</dbReference>
<dbReference type="PANTHER" id="PTHR35869">
    <property type="entry name" value="OUTER-MEMBRANE LIPOPROTEIN CARRIER PROTEIN"/>
    <property type="match status" value="1"/>
</dbReference>
<proteinExistence type="predicted"/>
<evidence type="ECO:0000313" key="3">
    <source>
        <dbReference type="Proteomes" id="UP000192907"/>
    </source>
</evidence>
<organism evidence="2 3">
    <name type="scientific">Pseudobacteriovorax antillogorgiicola</name>
    <dbReference type="NCBI Taxonomy" id="1513793"/>
    <lineage>
        <taxon>Bacteria</taxon>
        <taxon>Pseudomonadati</taxon>
        <taxon>Bdellovibrionota</taxon>
        <taxon>Oligoflexia</taxon>
        <taxon>Oligoflexales</taxon>
        <taxon>Pseudobacteriovoracaceae</taxon>
        <taxon>Pseudobacteriovorax</taxon>
    </lineage>
</organism>
<dbReference type="InterPro" id="IPR004564">
    <property type="entry name" value="OM_lipoprot_carrier_LolA-like"/>
</dbReference>
<dbReference type="InterPro" id="IPR029046">
    <property type="entry name" value="LolA/LolB/LppX"/>
</dbReference>
<dbReference type="AlphaFoldDB" id="A0A1Y6CQT1"/>
<dbReference type="PANTHER" id="PTHR35869:SF1">
    <property type="entry name" value="OUTER-MEMBRANE LIPOPROTEIN CARRIER PROTEIN"/>
    <property type="match status" value="1"/>
</dbReference>
<evidence type="ECO:0000313" key="2">
    <source>
        <dbReference type="EMBL" id="SMF69968.1"/>
    </source>
</evidence>
<gene>
    <name evidence="2" type="ORF">SAMN06296036_12571</name>
</gene>
<dbReference type="CDD" id="cd16325">
    <property type="entry name" value="LolA"/>
    <property type="match status" value="1"/>
</dbReference>
<dbReference type="SUPFAM" id="SSF89392">
    <property type="entry name" value="Prokaryotic lipoproteins and lipoprotein localization factors"/>
    <property type="match status" value="1"/>
</dbReference>
<dbReference type="RefSeq" id="WP_159455635.1">
    <property type="nucleotide sequence ID" value="NZ_FWZT01000025.1"/>
</dbReference>
<evidence type="ECO:0000256" key="1">
    <source>
        <dbReference type="ARBA" id="ARBA00022729"/>
    </source>
</evidence>
<keyword evidence="1" id="KW-0732">Signal</keyword>
<dbReference type="Proteomes" id="UP000192907">
    <property type="component" value="Unassembled WGS sequence"/>
</dbReference>
<accession>A0A1Y6CQT1</accession>
<sequence length="211" mass="24901">MKFFIAYILLIPSLLFAEKDIKKEHQDLFSKIDHISVQFKQTIYKKLRNRTINRQGEAHFSKPNYFRWNFVNKDFGNEEFYYNGKKLTHFREKEKVVTHYNANVGLAKELNEVVNLVLDPSTLHNRYDTSKVEKEKNQTKLTLSPRAGVATEIASIEVKVSDQRKYVKDIKILYMDGNYTQFQFKNPRFSANDLKIFTFSKKGSFTIRNHG</sequence>
<protein>
    <submittedName>
        <fullName evidence="2">Outer membrane lipoprotein-sorting protein</fullName>
    </submittedName>
</protein>
<keyword evidence="2" id="KW-0449">Lipoprotein</keyword>
<name>A0A1Y6CQT1_9BACT</name>
<keyword evidence="3" id="KW-1185">Reference proteome</keyword>